<proteinExistence type="predicted"/>
<name>A0A9N7VLX2_PLEPL</name>
<protein>
    <submittedName>
        <fullName evidence="1">Uncharacterized protein</fullName>
    </submittedName>
</protein>
<dbReference type="AlphaFoldDB" id="A0A9N7VLX2"/>
<sequence length="152" mass="16749">MFFGGWRRGRGWAHNPDLKHLPSLDSQAEFKLLRLLRREPSLNRTPRIQSEEEVVKVDAMAAQRAGIMPTQLVTCDSCRITRSSGRPPPTPESFLDLLSPNATHDKMLVNSSVSSGPGGREILILRAGVLTGWDLDGSRSGASPRGVRMTEM</sequence>
<keyword evidence="2" id="KW-1185">Reference proteome</keyword>
<accession>A0A9N7VLX2</accession>
<evidence type="ECO:0000313" key="1">
    <source>
        <dbReference type="EMBL" id="CAB1450595.1"/>
    </source>
</evidence>
<gene>
    <name evidence="1" type="ORF">PLEPLA_LOCUS38287</name>
</gene>
<comment type="caution">
    <text evidence="1">The sequence shown here is derived from an EMBL/GenBank/DDBJ whole genome shotgun (WGS) entry which is preliminary data.</text>
</comment>
<evidence type="ECO:0000313" key="2">
    <source>
        <dbReference type="Proteomes" id="UP001153269"/>
    </source>
</evidence>
<organism evidence="1 2">
    <name type="scientific">Pleuronectes platessa</name>
    <name type="common">European plaice</name>
    <dbReference type="NCBI Taxonomy" id="8262"/>
    <lineage>
        <taxon>Eukaryota</taxon>
        <taxon>Metazoa</taxon>
        <taxon>Chordata</taxon>
        <taxon>Craniata</taxon>
        <taxon>Vertebrata</taxon>
        <taxon>Euteleostomi</taxon>
        <taxon>Actinopterygii</taxon>
        <taxon>Neopterygii</taxon>
        <taxon>Teleostei</taxon>
        <taxon>Neoteleostei</taxon>
        <taxon>Acanthomorphata</taxon>
        <taxon>Carangaria</taxon>
        <taxon>Pleuronectiformes</taxon>
        <taxon>Pleuronectoidei</taxon>
        <taxon>Pleuronectidae</taxon>
        <taxon>Pleuronectes</taxon>
    </lineage>
</organism>
<reference evidence="1" key="1">
    <citation type="submission" date="2020-03" db="EMBL/GenBank/DDBJ databases">
        <authorList>
            <person name="Weist P."/>
        </authorList>
    </citation>
    <scope>NUCLEOTIDE SEQUENCE</scope>
</reference>
<dbReference type="Proteomes" id="UP001153269">
    <property type="component" value="Unassembled WGS sequence"/>
</dbReference>
<dbReference type="EMBL" id="CADEAL010004059">
    <property type="protein sequence ID" value="CAB1450595.1"/>
    <property type="molecule type" value="Genomic_DNA"/>
</dbReference>